<dbReference type="Pfam" id="PF00027">
    <property type="entry name" value="cNMP_binding"/>
    <property type="match status" value="1"/>
</dbReference>
<dbReference type="RefSeq" id="WP_167127224.1">
    <property type="nucleotide sequence ID" value="NZ_JAAQQR010000005.1"/>
</dbReference>
<evidence type="ECO:0000259" key="14">
    <source>
        <dbReference type="PROSITE" id="PS51063"/>
    </source>
</evidence>
<organism evidence="15 16">
    <name type="scientific">Luteibacter jiangsuensis</name>
    <dbReference type="NCBI Taxonomy" id="637577"/>
    <lineage>
        <taxon>Bacteria</taxon>
        <taxon>Pseudomonadati</taxon>
        <taxon>Pseudomonadota</taxon>
        <taxon>Gammaproteobacteria</taxon>
        <taxon>Lysobacterales</taxon>
        <taxon>Rhodanobacteraceae</taxon>
        <taxon>Luteibacter</taxon>
    </lineage>
</organism>
<evidence type="ECO:0000256" key="5">
    <source>
        <dbReference type="ARBA" id="ARBA00022533"/>
    </source>
</evidence>
<evidence type="ECO:0000256" key="2">
    <source>
        <dbReference type="ARBA" id="ARBA00011738"/>
    </source>
</evidence>
<protein>
    <recommendedName>
        <fullName evidence="3">CRP-like protein Clp</fullName>
    </recommendedName>
    <alternativeName>
        <fullName evidence="12">Catabolite activation-like protein</fullName>
    </alternativeName>
</protein>
<evidence type="ECO:0000313" key="16">
    <source>
        <dbReference type="Proteomes" id="UP001429601"/>
    </source>
</evidence>
<evidence type="ECO:0000256" key="4">
    <source>
        <dbReference type="ARBA" id="ARBA00022491"/>
    </source>
</evidence>
<dbReference type="InterPro" id="IPR050397">
    <property type="entry name" value="Env_Response_Regulators"/>
</dbReference>
<dbReference type="InterPro" id="IPR018490">
    <property type="entry name" value="cNMP-bd_dom_sf"/>
</dbReference>
<proteinExistence type="predicted"/>
<keyword evidence="6" id="KW-0973">c-di-GMP</keyword>
<dbReference type="Pfam" id="PF13545">
    <property type="entry name" value="HTH_Crp_2"/>
    <property type="match status" value="1"/>
</dbReference>
<accession>A0ABX0Q7S0</accession>
<dbReference type="PROSITE" id="PS50042">
    <property type="entry name" value="CNMP_BINDING_3"/>
    <property type="match status" value="1"/>
</dbReference>
<evidence type="ECO:0000256" key="12">
    <source>
        <dbReference type="ARBA" id="ARBA00031697"/>
    </source>
</evidence>
<feature type="domain" description="Cyclic nucleotide-binding" evidence="13">
    <location>
        <begin position="27"/>
        <end position="116"/>
    </location>
</feature>
<sequence length="253" mass="28000">MTQASAPIDLSQLRRSCRACGLLELCLPAGIDQAELERLDSSVRDKRTLESGGMLFRQGDPFHALYVVRSGTLKTVVQDADGAQQVLGFHLPGEIVGVDALAHDAHQSSAEVLERSSICELPYSRLEELTAQIPGLQRQLLRIVSREMVAEQSHVVTMGRQQAQERLAIFLRSLSERYGRLARDTTHLILPMSRYDIANYLGVVVETVSRLFTRMEDLGVLRVSRKVIHILRPDLLGEMCGAGGARERAGRAS</sequence>
<dbReference type="SMART" id="SM00100">
    <property type="entry name" value="cNMP"/>
    <property type="match status" value="1"/>
</dbReference>
<gene>
    <name evidence="15" type="ORF">HBF26_13225</name>
</gene>
<dbReference type="PANTHER" id="PTHR24567">
    <property type="entry name" value="CRP FAMILY TRANSCRIPTIONAL REGULATORY PROTEIN"/>
    <property type="match status" value="1"/>
</dbReference>
<dbReference type="Gene3D" id="2.60.120.10">
    <property type="entry name" value="Jelly Rolls"/>
    <property type="match status" value="1"/>
</dbReference>
<keyword evidence="10" id="KW-0010">Activator</keyword>
<dbReference type="InterPro" id="IPR036390">
    <property type="entry name" value="WH_DNA-bd_sf"/>
</dbReference>
<evidence type="ECO:0000256" key="9">
    <source>
        <dbReference type="ARBA" id="ARBA00023125"/>
    </source>
</evidence>
<comment type="subunit">
    <text evidence="2">Homodimer.</text>
</comment>
<dbReference type="CDD" id="cd00038">
    <property type="entry name" value="CAP_ED"/>
    <property type="match status" value="1"/>
</dbReference>
<evidence type="ECO:0000256" key="1">
    <source>
        <dbReference type="ARBA" id="ARBA00004496"/>
    </source>
</evidence>
<reference evidence="15 16" key="1">
    <citation type="journal article" date="2011" name="Curr. Microbiol.">
        <title>Luteibacter jiangsuensis sp. nov.: a methamidophos-degrading bacterium isolated from a methamidophos-manufacturing factory.</title>
        <authorList>
            <person name="Wang L."/>
            <person name="Wang G.L."/>
            <person name="Li S.P."/>
            <person name="Jiang J.D."/>
        </authorList>
    </citation>
    <scope>NUCLEOTIDE SEQUENCE [LARGE SCALE GENOMIC DNA]</scope>
    <source>
        <strain evidence="15 16">CGMCC 1.10133</strain>
    </source>
</reference>
<dbReference type="CDD" id="cd00092">
    <property type="entry name" value="HTH_CRP"/>
    <property type="match status" value="1"/>
</dbReference>
<dbReference type="PRINTS" id="PR00034">
    <property type="entry name" value="HTHCRP"/>
</dbReference>
<dbReference type="PANTHER" id="PTHR24567:SF75">
    <property type="entry name" value="FUMARATE AND NITRATE REDUCTION REGULATORY PROTEIN"/>
    <property type="match status" value="1"/>
</dbReference>
<evidence type="ECO:0000259" key="13">
    <source>
        <dbReference type="PROSITE" id="PS50042"/>
    </source>
</evidence>
<dbReference type="InterPro" id="IPR014710">
    <property type="entry name" value="RmlC-like_jellyroll"/>
</dbReference>
<keyword evidence="4" id="KW-0678">Repressor</keyword>
<comment type="caution">
    <text evidence="15">The sequence shown here is derived from an EMBL/GenBank/DDBJ whole genome shotgun (WGS) entry which is preliminary data.</text>
</comment>
<feature type="domain" description="HTH crp-type" evidence="14">
    <location>
        <begin position="161"/>
        <end position="234"/>
    </location>
</feature>
<evidence type="ECO:0000256" key="7">
    <source>
        <dbReference type="ARBA" id="ARBA00023015"/>
    </source>
</evidence>
<evidence type="ECO:0000313" key="15">
    <source>
        <dbReference type="EMBL" id="NID05856.1"/>
    </source>
</evidence>
<dbReference type="InterPro" id="IPR012318">
    <property type="entry name" value="HTH_CRP"/>
</dbReference>
<dbReference type="InterPro" id="IPR036388">
    <property type="entry name" value="WH-like_DNA-bd_sf"/>
</dbReference>
<dbReference type="SUPFAM" id="SSF51206">
    <property type="entry name" value="cAMP-binding domain-like"/>
    <property type="match status" value="1"/>
</dbReference>
<keyword evidence="5" id="KW-0021">Allosteric enzyme</keyword>
<dbReference type="InterPro" id="IPR000595">
    <property type="entry name" value="cNMP-bd_dom"/>
</dbReference>
<evidence type="ECO:0000256" key="10">
    <source>
        <dbReference type="ARBA" id="ARBA00023159"/>
    </source>
</evidence>
<evidence type="ECO:0000256" key="6">
    <source>
        <dbReference type="ARBA" id="ARBA00022636"/>
    </source>
</evidence>
<keyword evidence="16" id="KW-1185">Reference proteome</keyword>
<dbReference type="PROSITE" id="PS51063">
    <property type="entry name" value="HTH_CRP_2"/>
    <property type="match status" value="1"/>
</dbReference>
<dbReference type="SUPFAM" id="SSF46785">
    <property type="entry name" value="Winged helix' DNA-binding domain"/>
    <property type="match status" value="1"/>
</dbReference>
<dbReference type="SMART" id="SM00419">
    <property type="entry name" value="HTH_CRP"/>
    <property type="match status" value="1"/>
</dbReference>
<dbReference type="Gene3D" id="1.10.10.10">
    <property type="entry name" value="Winged helix-like DNA-binding domain superfamily/Winged helix DNA-binding domain"/>
    <property type="match status" value="1"/>
</dbReference>
<dbReference type="Proteomes" id="UP001429601">
    <property type="component" value="Unassembled WGS sequence"/>
</dbReference>
<evidence type="ECO:0000256" key="8">
    <source>
        <dbReference type="ARBA" id="ARBA00023026"/>
    </source>
</evidence>
<keyword evidence="9" id="KW-0238">DNA-binding</keyword>
<keyword evidence="8" id="KW-0843">Virulence</keyword>
<evidence type="ECO:0000256" key="11">
    <source>
        <dbReference type="ARBA" id="ARBA00023163"/>
    </source>
</evidence>
<dbReference type="EMBL" id="JAAQQR010000005">
    <property type="protein sequence ID" value="NID05856.1"/>
    <property type="molecule type" value="Genomic_DNA"/>
</dbReference>
<evidence type="ECO:0000256" key="3">
    <source>
        <dbReference type="ARBA" id="ARBA00020769"/>
    </source>
</evidence>
<name>A0ABX0Q7S0_9GAMM</name>
<keyword evidence="11" id="KW-0804">Transcription</keyword>
<comment type="subcellular location">
    <subcellularLocation>
        <location evidence="1">Cytoplasm</location>
    </subcellularLocation>
</comment>
<keyword evidence="7" id="KW-0805">Transcription regulation</keyword>